<proteinExistence type="predicted"/>
<comment type="caution">
    <text evidence="1">The sequence shown here is derived from an EMBL/GenBank/DDBJ whole genome shotgun (WGS) entry which is preliminary data.</text>
</comment>
<accession>A0A0V0QEU9</accession>
<reference evidence="1 2" key="1">
    <citation type="journal article" date="2015" name="Sci. Rep.">
        <title>Genome of the facultative scuticociliatosis pathogen Pseudocohnilembus persalinus provides insight into its virulence through horizontal gene transfer.</title>
        <authorList>
            <person name="Xiong J."/>
            <person name="Wang G."/>
            <person name="Cheng J."/>
            <person name="Tian M."/>
            <person name="Pan X."/>
            <person name="Warren A."/>
            <person name="Jiang C."/>
            <person name="Yuan D."/>
            <person name="Miao W."/>
        </authorList>
    </citation>
    <scope>NUCLEOTIDE SEQUENCE [LARGE SCALE GENOMIC DNA]</scope>
    <source>
        <strain evidence="1">36N120E</strain>
    </source>
</reference>
<evidence type="ECO:0000313" key="1">
    <source>
        <dbReference type="EMBL" id="KRX00726.1"/>
    </source>
</evidence>
<sequence length="269" mass="32210">MEVYTLKPTSIRSKGKQNKINELIELWDQRNLTNKLLKISKTQQNSKEIDKQQLNEFEKNYWDIQGLNNKKFSQKLQQKIWKEEIDKMWLQALLTPQVYDIEKITNEKQTSKQIDQFNFDKSDKFDKYHSTKSQNNKCLSQKVGKFKAKSFSLYEPQNQNVQQNNLHHLQNQENLDSCILQKQKRLFYVKKQKEEQDTIQQTNTQESETQNKSKNLQEIVDEQIIQLNIFQKIYDSRNFVPPSTKELWGMTQEACYSNEKCQNLQLEEI</sequence>
<keyword evidence="2" id="KW-1185">Reference proteome</keyword>
<organism evidence="1 2">
    <name type="scientific">Pseudocohnilembus persalinus</name>
    <name type="common">Ciliate</name>
    <dbReference type="NCBI Taxonomy" id="266149"/>
    <lineage>
        <taxon>Eukaryota</taxon>
        <taxon>Sar</taxon>
        <taxon>Alveolata</taxon>
        <taxon>Ciliophora</taxon>
        <taxon>Intramacronucleata</taxon>
        <taxon>Oligohymenophorea</taxon>
        <taxon>Scuticociliatia</taxon>
        <taxon>Philasterida</taxon>
        <taxon>Pseudocohnilembidae</taxon>
        <taxon>Pseudocohnilembus</taxon>
    </lineage>
</organism>
<name>A0A0V0QEU9_PSEPJ</name>
<gene>
    <name evidence="1" type="ORF">PPERSA_02986</name>
</gene>
<dbReference type="InParanoid" id="A0A0V0QEU9"/>
<protein>
    <submittedName>
        <fullName evidence="1">Uncharacterized protein</fullName>
    </submittedName>
</protein>
<evidence type="ECO:0000313" key="2">
    <source>
        <dbReference type="Proteomes" id="UP000054937"/>
    </source>
</evidence>
<dbReference type="Proteomes" id="UP000054937">
    <property type="component" value="Unassembled WGS sequence"/>
</dbReference>
<dbReference type="EMBL" id="LDAU01000182">
    <property type="protein sequence ID" value="KRX00726.1"/>
    <property type="molecule type" value="Genomic_DNA"/>
</dbReference>
<dbReference type="AlphaFoldDB" id="A0A0V0QEU9"/>